<evidence type="ECO:0000256" key="3">
    <source>
        <dbReference type="ARBA" id="ARBA00022801"/>
    </source>
</evidence>
<dbReference type="AlphaFoldDB" id="R7V270"/>
<dbReference type="SUPFAM" id="SSF116846">
    <property type="entry name" value="MIT domain"/>
    <property type="match status" value="2"/>
</dbReference>
<dbReference type="OMA" id="GDYRRGC"/>
<evidence type="ECO:0000256" key="7">
    <source>
        <dbReference type="SAM" id="MobiDB-lite"/>
    </source>
</evidence>
<dbReference type="Pfam" id="PF04212">
    <property type="entry name" value="MIT"/>
    <property type="match status" value="1"/>
</dbReference>
<dbReference type="OrthoDB" id="167576at2759"/>
<evidence type="ECO:0000313" key="10">
    <source>
        <dbReference type="EnsemblMetazoa" id="CapteP220858"/>
    </source>
</evidence>
<dbReference type="HOGENOM" id="CLU_006770_2_0_1"/>
<dbReference type="InterPro" id="IPR051297">
    <property type="entry name" value="PalB/RIM13"/>
</dbReference>
<comment type="similarity">
    <text evidence="1">Belongs to the peptidase C2 family.</text>
</comment>
<dbReference type="SUPFAM" id="SSF54001">
    <property type="entry name" value="Cysteine proteinases"/>
    <property type="match status" value="1"/>
</dbReference>
<dbReference type="Proteomes" id="UP000014760">
    <property type="component" value="Unassembled WGS sequence"/>
</dbReference>
<dbReference type="InterPro" id="IPR038765">
    <property type="entry name" value="Papain-like_cys_pep_sf"/>
</dbReference>
<dbReference type="Gene3D" id="2.60.120.380">
    <property type="match status" value="2"/>
</dbReference>
<dbReference type="InterPro" id="IPR022683">
    <property type="entry name" value="Calpain_III"/>
</dbReference>
<dbReference type="GO" id="GO:0004198">
    <property type="term" value="F:calcium-dependent cysteine-type endopeptidase activity"/>
    <property type="evidence" value="ECO:0007669"/>
    <property type="project" value="InterPro"/>
</dbReference>
<dbReference type="SMART" id="SM00720">
    <property type="entry name" value="calpain_III"/>
    <property type="match status" value="1"/>
</dbReference>
<dbReference type="InterPro" id="IPR036213">
    <property type="entry name" value="Calpain_III_sf"/>
</dbReference>
<keyword evidence="2 6" id="KW-0645">Protease</keyword>
<feature type="active site" evidence="5 6">
    <location>
        <position position="423"/>
    </location>
</feature>
<dbReference type="Gene3D" id="1.20.58.80">
    <property type="entry name" value="Phosphotransferase system, lactose/cellobiose-type IIA subunit"/>
    <property type="match status" value="2"/>
</dbReference>
<dbReference type="InterPro" id="IPR007330">
    <property type="entry name" value="MIT_dom"/>
</dbReference>
<feature type="active site" evidence="5 6">
    <location>
        <position position="443"/>
    </location>
</feature>
<evidence type="ECO:0000313" key="9">
    <source>
        <dbReference type="EMBL" id="ELU09786.1"/>
    </source>
</evidence>
<gene>
    <name evidence="9" type="ORF">CAPTEDRAFT_220858</name>
</gene>
<dbReference type="InterPro" id="IPR036181">
    <property type="entry name" value="MIT_dom_sf"/>
</dbReference>
<dbReference type="SMART" id="SM00230">
    <property type="entry name" value="CysPc"/>
    <property type="match status" value="1"/>
</dbReference>
<dbReference type="EnsemblMetazoa" id="CapteT220858">
    <property type="protein sequence ID" value="CapteP220858"/>
    <property type="gene ID" value="CapteG220858"/>
</dbReference>
<dbReference type="EMBL" id="AMQN01006252">
    <property type="status" value="NOT_ANNOTATED_CDS"/>
    <property type="molecule type" value="Genomic_DNA"/>
</dbReference>
<reference evidence="11" key="1">
    <citation type="submission" date="2012-12" db="EMBL/GenBank/DDBJ databases">
        <authorList>
            <person name="Hellsten U."/>
            <person name="Grimwood J."/>
            <person name="Chapman J.A."/>
            <person name="Shapiro H."/>
            <person name="Aerts A."/>
            <person name="Otillar R.P."/>
            <person name="Terry A.Y."/>
            <person name="Boore J.L."/>
            <person name="Simakov O."/>
            <person name="Marletaz F."/>
            <person name="Cho S.-J."/>
            <person name="Edsinger-Gonzales E."/>
            <person name="Havlak P."/>
            <person name="Kuo D.-H."/>
            <person name="Larsson T."/>
            <person name="Lv J."/>
            <person name="Arendt D."/>
            <person name="Savage R."/>
            <person name="Osoegawa K."/>
            <person name="de Jong P."/>
            <person name="Lindberg D.R."/>
            <person name="Seaver E.C."/>
            <person name="Weisblat D.A."/>
            <person name="Putnam N.H."/>
            <person name="Grigoriev I.V."/>
            <person name="Rokhsar D.S."/>
        </authorList>
    </citation>
    <scope>NUCLEOTIDE SEQUENCE</scope>
    <source>
        <strain evidence="11">I ESC-2004</strain>
    </source>
</reference>
<organism evidence="9">
    <name type="scientific">Capitella teleta</name>
    <name type="common">Polychaete worm</name>
    <dbReference type="NCBI Taxonomy" id="283909"/>
    <lineage>
        <taxon>Eukaryota</taxon>
        <taxon>Metazoa</taxon>
        <taxon>Spiralia</taxon>
        <taxon>Lophotrochozoa</taxon>
        <taxon>Annelida</taxon>
        <taxon>Polychaeta</taxon>
        <taxon>Sedentaria</taxon>
        <taxon>Scolecida</taxon>
        <taxon>Capitellidae</taxon>
        <taxon>Capitella</taxon>
    </lineage>
</organism>
<evidence type="ECO:0000256" key="5">
    <source>
        <dbReference type="PIRSR" id="PIRSR622684-1"/>
    </source>
</evidence>
<dbReference type="SMART" id="SM00745">
    <property type="entry name" value="MIT"/>
    <property type="match status" value="1"/>
</dbReference>
<dbReference type="InterPro" id="IPR001300">
    <property type="entry name" value="Peptidase_C2_calpain_cat"/>
</dbReference>
<dbReference type="EMBL" id="KB297953">
    <property type="protein sequence ID" value="ELU09786.1"/>
    <property type="molecule type" value="Genomic_DNA"/>
</dbReference>
<accession>R7V270</accession>
<evidence type="ECO:0000256" key="4">
    <source>
        <dbReference type="ARBA" id="ARBA00022807"/>
    </source>
</evidence>
<sequence length="780" mass="88102">MDVHKLEQDAVSLAKRAVQCDQAGLTDTAISYYTEAADALLNANIAGSRLPQLREKVAELLEMERARFLLEKAFDEDGENNHEEAIDLYMEAAEFCLSLTKRAPDLETRNKVTSLAKQAVERAEALKGDAPKVAASSAASNQSPDPVRNIAVKNASGSDDRRQPVQVASGYTKEEIKVLRTTSYINGREYVPFLSVDVREKFALPLPFNDKRLLPLSAKQKASLNRWARPDEYMSDPSMVYAVSPLAIKQSIVSDCSFVASLAIAAQYERRFNTKLITSIIYPQNRKGDPQYNPCGKYMVKLNLNGVPRKVVIDDLLPIGHHGELLCSYSINRNELWVSLLEKAYLKVMGGYDFPGSNSNIDLHALTGWIPERVDLQDPEEFDPDKEFLKIQSRFHKGDCLVTTGTGELSDDEADRAGLVSTHAYAMLNIMEVKGHRLFQLKNPWNVKRWKGNFSDFDTVHWTPEMEKALSYNRKVAVDNDNGIFWIDFDSLRKFFKIIYINWNPALFAHTTCIHRTWRAGEGPRKDRYSVANNPQYRLDVTASGPSAVWILLSRHIMDKDDFADNKEFITIVVYKNEGKKVFYPNDPKPFKDGVRINTPHYLVKMTENKGRTSYTLIVSQYEKSHTIHYTLRVYSSCPFKLSPIADPYNPKCALEMTGEWKGASAGGCENNMQSYNRNPIYQVNIDNTSTNHLLVELRAPKEFNVGIAAVPVSHNIPQPESAMKKFRSGPLRRGYCILELTSLPGGLYNIMPFTFYAGQESKFILNVSSSCKISCSRIQ</sequence>
<dbReference type="PANTHER" id="PTHR46143">
    <property type="entry name" value="CALPAIN-7"/>
    <property type="match status" value="1"/>
</dbReference>
<reference evidence="10" key="3">
    <citation type="submission" date="2015-06" db="UniProtKB">
        <authorList>
            <consortium name="EnsemblMetazoa"/>
        </authorList>
    </citation>
    <scope>IDENTIFICATION</scope>
</reference>
<feature type="domain" description="Calpain catalytic" evidence="8">
    <location>
        <begin position="227"/>
        <end position="505"/>
    </location>
</feature>
<dbReference type="Pfam" id="PF01067">
    <property type="entry name" value="Calpain_III"/>
    <property type="match status" value="1"/>
</dbReference>
<proteinExistence type="inferred from homology"/>
<name>R7V270_CAPTE</name>
<dbReference type="InterPro" id="IPR022684">
    <property type="entry name" value="Calpain_cysteine_protease"/>
</dbReference>
<dbReference type="Gene3D" id="3.90.70.10">
    <property type="entry name" value="Cysteine proteinases"/>
    <property type="match status" value="1"/>
</dbReference>
<evidence type="ECO:0000256" key="6">
    <source>
        <dbReference type="PROSITE-ProRule" id="PRU00239"/>
    </source>
</evidence>
<evidence type="ECO:0000256" key="2">
    <source>
        <dbReference type="ARBA" id="ARBA00022670"/>
    </source>
</evidence>
<feature type="active site" evidence="5 6">
    <location>
        <position position="256"/>
    </location>
</feature>
<dbReference type="Pfam" id="PF00648">
    <property type="entry name" value="Peptidase_C2"/>
    <property type="match status" value="1"/>
</dbReference>
<dbReference type="CDD" id="cd00044">
    <property type="entry name" value="CysPc"/>
    <property type="match status" value="1"/>
</dbReference>
<dbReference type="PRINTS" id="PR00704">
    <property type="entry name" value="CALPAIN"/>
</dbReference>
<evidence type="ECO:0000313" key="11">
    <source>
        <dbReference type="Proteomes" id="UP000014760"/>
    </source>
</evidence>
<evidence type="ECO:0000256" key="1">
    <source>
        <dbReference type="ARBA" id="ARBA00007623"/>
    </source>
</evidence>
<dbReference type="MEROPS" id="C02.029"/>
<evidence type="ECO:0000259" key="8">
    <source>
        <dbReference type="PROSITE" id="PS50203"/>
    </source>
</evidence>
<reference evidence="9 11" key="2">
    <citation type="journal article" date="2013" name="Nature">
        <title>Insights into bilaterian evolution from three spiralian genomes.</title>
        <authorList>
            <person name="Simakov O."/>
            <person name="Marletaz F."/>
            <person name="Cho S.J."/>
            <person name="Edsinger-Gonzales E."/>
            <person name="Havlak P."/>
            <person name="Hellsten U."/>
            <person name="Kuo D.H."/>
            <person name="Larsson T."/>
            <person name="Lv J."/>
            <person name="Arendt D."/>
            <person name="Savage R."/>
            <person name="Osoegawa K."/>
            <person name="de Jong P."/>
            <person name="Grimwood J."/>
            <person name="Chapman J.A."/>
            <person name="Shapiro H."/>
            <person name="Aerts A."/>
            <person name="Otillar R.P."/>
            <person name="Terry A.Y."/>
            <person name="Boore J.L."/>
            <person name="Grigoriev I.V."/>
            <person name="Lindberg D.R."/>
            <person name="Seaver E.C."/>
            <person name="Weisblat D.A."/>
            <person name="Putnam N.H."/>
            <person name="Rokhsar D.S."/>
        </authorList>
    </citation>
    <scope>NUCLEOTIDE SEQUENCE</scope>
    <source>
        <strain evidence="9 11">I ESC-2004</strain>
    </source>
</reference>
<keyword evidence="4 6" id="KW-0788">Thiol protease</keyword>
<dbReference type="InterPro" id="IPR022682">
    <property type="entry name" value="Calpain_domain_III"/>
</dbReference>
<dbReference type="PROSITE" id="PS50203">
    <property type="entry name" value="CALPAIN_CAT"/>
    <property type="match status" value="1"/>
</dbReference>
<dbReference type="PANTHER" id="PTHR46143:SF1">
    <property type="entry name" value="CALPAIN-7"/>
    <property type="match status" value="1"/>
</dbReference>
<keyword evidence="11" id="KW-1185">Reference proteome</keyword>
<dbReference type="GO" id="GO:0006508">
    <property type="term" value="P:proteolysis"/>
    <property type="evidence" value="ECO:0007669"/>
    <property type="project" value="UniProtKB-KW"/>
</dbReference>
<dbReference type="STRING" id="283909.R7V270"/>
<feature type="region of interest" description="Disordered" evidence="7">
    <location>
        <begin position="130"/>
        <end position="166"/>
    </location>
</feature>
<keyword evidence="3 6" id="KW-0378">Hydrolase</keyword>
<protein>
    <recommendedName>
        <fullName evidence="8">Calpain catalytic domain-containing protein</fullName>
    </recommendedName>
</protein>
<dbReference type="SUPFAM" id="SSF49758">
    <property type="entry name" value="Calpain large subunit, middle domain (domain III)"/>
    <property type="match status" value="2"/>
</dbReference>